<proteinExistence type="predicted"/>
<dbReference type="Proteomes" id="UP001497535">
    <property type="component" value="Unassembled WGS sequence"/>
</dbReference>
<keyword evidence="2" id="KW-1185">Reference proteome</keyword>
<name>A0ACB0ZPR0_MELEN</name>
<comment type="caution">
    <text evidence="1">The sequence shown here is derived from an EMBL/GenBank/DDBJ whole genome shotgun (WGS) entry which is preliminary data.</text>
</comment>
<reference evidence="1" key="1">
    <citation type="submission" date="2023-11" db="EMBL/GenBank/DDBJ databases">
        <authorList>
            <person name="Poullet M."/>
        </authorList>
    </citation>
    <scope>NUCLEOTIDE SEQUENCE</scope>
    <source>
        <strain evidence="1">E1834</strain>
    </source>
</reference>
<gene>
    <name evidence="1" type="ORF">MENTE1834_LOCUS28308</name>
</gene>
<evidence type="ECO:0000313" key="2">
    <source>
        <dbReference type="Proteomes" id="UP001497535"/>
    </source>
</evidence>
<organism evidence="1 2">
    <name type="scientific">Meloidogyne enterolobii</name>
    <name type="common">Root-knot nematode worm</name>
    <name type="synonym">Meloidogyne mayaguensis</name>
    <dbReference type="NCBI Taxonomy" id="390850"/>
    <lineage>
        <taxon>Eukaryota</taxon>
        <taxon>Metazoa</taxon>
        <taxon>Ecdysozoa</taxon>
        <taxon>Nematoda</taxon>
        <taxon>Chromadorea</taxon>
        <taxon>Rhabditida</taxon>
        <taxon>Tylenchina</taxon>
        <taxon>Tylenchomorpha</taxon>
        <taxon>Tylenchoidea</taxon>
        <taxon>Meloidogynidae</taxon>
        <taxon>Meloidogyninae</taxon>
        <taxon>Meloidogyne</taxon>
    </lineage>
</organism>
<evidence type="ECO:0000313" key="1">
    <source>
        <dbReference type="EMBL" id="CAK5081094.1"/>
    </source>
</evidence>
<sequence length="81" mass="9575">MRKGIRTVENASNENQMSEAIVASVKKTPFHCVQMVSEKLKLHETQFASRMRDTDWIRERMEDSLRGILFDLNFLKYINIQ</sequence>
<dbReference type="EMBL" id="CAVMJV010000043">
    <property type="protein sequence ID" value="CAK5081094.1"/>
    <property type="molecule type" value="Genomic_DNA"/>
</dbReference>
<accession>A0ACB0ZPR0</accession>
<protein>
    <submittedName>
        <fullName evidence="1">Uncharacterized protein</fullName>
    </submittedName>
</protein>